<proteinExistence type="predicted"/>
<dbReference type="EMBL" id="FNSA01000003">
    <property type="protein sequence ID" value="SEC72291.1"/>
    <property type="molecule type" value="Genomic_DNA"/>
</dbReference>
<keyword evidence="2" id="KW-1185">Reference proteome</keyword>
<organism evidence="1 2">
    <name type="scientific">Tsukamurella tyrosinosolvens</name>
    <dbReference type="NCBI Taxonomy" id="57704"/>
    <lineage>
        <taxon>Bacteria</taxon>
        <taxon>Bacillati</taxon>
        <taxon>Actinomycetota</taxon>
        <taxon>Actinomycetes</taxon>
        <taxon>Mycobacteriales</taxon>
        <taxon>Tsukamurellaceae</taxon>
        <taxon>Tsukamurella</taxon>
    </lineage>
</organism>
<gene>
    <name evidence="1" type="ORF">SAMN04489793_3038</name>
</gene>
<evidence type="ECO:0000313" key="2">
    <source>
        <dbReference type="Proteomes" id="UP000182241"/>
    </source>
</evidence>
<dbReference type="Proteomes" id="UP000182241">
    <property type="component" value="Unassembled WGS sequence"/>
</dbReference>
<reference evidence="2" key="1">
    <citation type="submission" date="2016-10" db="EMBL/GenBank/DDBJ databases">
        <authorList>
            <person name="Varghese N."/>
            <person name="Submissions S."/>
        </authorList>
    </citation>
    <scope>NUCLEOTIDE SEQUENCE [LARGE SCALE GENOMIC DNA]</scope>
    <source>
        <strain evidence="2">DSM 44234</strain>
    </source>
</reference>
<protein>
    <submittedName>
        <fullName evidence="1">Uncharacterized protein</fullName>
    </submittedName>
</protein>
<dbReference type="STRING" id="57704.SAMN04489793_3038"/>
<evidence type="ECO:0000313" key="1">
    <source>
        <dbReference type="EMBL" id="SEC72291.1"/>
    </source>
</evidence>
<dbReference type="OrthoDB" id="3380505at2"/>
<sequence>MSKTDKTRPSHVQVHDAPAMRPNHSYACLRRGECDLPADPWSRDNFTAYCEWEPVSEPVPWRKLFSESGYRQTARRRWYRADRTAQRAIARSLTRDANSSGEIDEDVIDNRVAGPYALYGGGWWD</sequence>
<dbReference type="AlphaFoldDB" id="A0A1H4UVP1"/>
<dbReference type="RefSeq" id="WP_068740174.1">
    <property type="nucleotide sequence ID" value="NZ_FNSA01000003.1"/>
</dbReference>
<accession>A0A1H4UVP1</accession>
<name>A0A1H4UVP1_TSUTY</name>